<dbReference type="SUPFAM" id="SSF55729">
    <property type="entry name" value="Acyl-CoA N-acyltransferases (Nat)"/>
    <property type="match status" value="1"/>
</dbReference>
<dbReference type="InterPro" id="IPR051531">
    <property type="entry name" value="N-acetyltransferase"/>
</dbReference>
<accession>A0A4S4FH25</accession>
<dbReference type="PANTHER" id="PTHR43792:SF1">
    <property type="entry name" value="N-ACETYLTRANSFERASE DOMAIN-CONTAINING PROTEIN"/>
    <property type="match status" value="1"/>
</dbReference>
<evidence type="ECO:0000313" key="3">
    <source>
        <dbReference type="EMBL" id="THG29563.1"/>
    </source>
</evidence>
<dbReference type="AlphaFoldDB" id="A0A4S4FH25"/>
<proteinExistence type="predicted"/>
<dbReference type="Pfam" id="PF13302">
    <property type="entry name" value="Acetyltransf_3"/>
    <property type="match status" value="1"/>
</dbReference>
<dbReference type="Proteomes" id="UP000309133">
    <property type="component" value="Unassembled WGS sequence"/>
</dbReference>
<reference evidence="3 4" key="1">
    <citation type="submission" date="2019-04" db="EMBL/GenBank/DDBJ databases">
        <authorList>
            <person name="Jiang L."/>
        </authorList>
    </citation>
    <scope>NUCLEOTIDE SEQUENCE [LARGE SCALE GENOMIC DNA]</scope>
    <source>
        <strain evidence="3 4">YIM 131853</strain>
    </source>
</reference>
<feature type="domain" description="N-acetyltransferase" evidence="2">
    <location>
        <begin position="12"/>
        <end position="184"/>
    </location>
</feature>
<organism evidence="3 4">
    <name type="scientific">Naasia lichenicola</name>
    <dbReference type="NCBI Taxonomy" id="2565933"/>
    <lineage>
        <taxon>Bacteria</taxon>
        <taxon>Bacillati</taxon>
        <taxon>Actinomycetota</taxon>
        <taxon>Actinomycetes</taxon>
        <taxon>Micrococcales</taxon>
        <taxon>Microbacteriaceae</taxon>
        <taxon>Naasia</taxon>
    </lineage>
</organism>
<keyword evidence="3" id="KW-0808">Transferase</keyword>
<dbReference type="InterPro" id="IPR000182">
    <property type="entry name" value="GNAT_dom"/>
</dbReference>
<evidence type="ECO:0000259" key="2">
    <source>
        <dbReference type="PROSITE" id="PS51186"/>
    </source>
</evidence>
<dbReference type="OrthoDB" id="3533156at2"/>
<dbReference type="RefSeq" id="WP_136427892.1">
    <property type="nucleotide sequence ID" value="NZ_SSSM01000005.1"/>
</dbReference>
<dbReference type="InterPro" id="IPR016181">
    <property type="entry name" value="Acyl_CoA_acyltransferase"/>
</dbReference>
<gene>
    <name evidence="3" type="ORF">E6C64_12815</name>
</gene>
<keyword evidence="4" id="KW-1185">Reference proteome</keyword>
<comment type="caution">
    <text evidence="3">The sequence shown here is derived from an EMBL/GenBank/DDBJ whole genome shotgun (WGS) entry which is preliminary data.</text>
</comment>
<name>A0A4S4FH25_9MICO</name>
<dbReference type="GO" id="GO:0016747">
    <property type="term" value="F:acyltransferase activity, transferring groups other than amino-acyl groups"/>
    <property type="evidence" value="ECO:0007669"/>
    <property type="project" value="InterPro"/>
</dbReference>
<dbReference type="PANTHER" id="PTHR43792">
    <property type="entry name" value="GNAT FAMILY, PUTATIVE (AFU_ORTHOLOGUE AFUA_3G00765)-RELATED-RELATED"/>
    <property type="match status" value="1"/>
</dbReference>
<feature type="region of interest" description="Disordered" evidence="1">
    <location>
        <begin position="179"/>
        <end position="201"/>
    </location>
</feature>
<dbReference type="EMBL" id="SSSM01000005">
    <property type="protein sequence ID" value="THG29563.1"/>
    <property type="molecule type" value="Genomic_DNA"/>
</dbReference>
<dbReference type="PROSITE" id="PS51186">
    <property type="entry name" value="GNAT"/>
    <property type="match status" value="1"/>
</dbReference>
<evidence type="ECO:0000313" key="4">
    <source>
        <dbReference type="Proteomes" id="UP000309133"/>
    </source>
</evidence>
<evidence type="ECO:0000256" key="1">
    <source>
        <dbReference type="SAM" id="MobiDB-lite"/>
    </source>
</evidence>
<sequence>MTEAPTLRTERLILRPWKDDDLAGFAELNADPEVMRHFPSLLSTAESDAFAARIRARLAEDGWGLWAVEIPGDGPASGFVGFTGLARPRFHAHFTPAVEVGWRFAQRAWGRGYATEAAQQIVDFAFDELSIDELVSLTAVGNLRSQAVMRRLGMTYDPADDFAHPMIPADSPSSAHRLFRLRPEQRIPRPSPPSRADSVGS</sequence>
<protein>
    <submittedName>
        <fullName evidence="3">GNAT family N-acetyltransferase</fullName>
    </submittedName>
</protein>
<dbReference type="Gene3D" id="3.40.630.30">
    <property type="match status" value="1"/>
</dbReference>